<evidence type="ECO:0000259" key="4">
    <source>
        <dbReference type="PROSITE" id="PS50888"/>
    </source>
</evidence>
<dbReference type="SMART" id="SM00353">
    <property type="entry name" value="HLH"/>
    <property type="match status" value="1"/>
</dbReference>
<dbReference type="OrthoDB" id="8964853at2759"/>
<evidence type="ECO:0000313" key="6">
    <source>
        <dbReference type="Proteomes" id="UP000698800"/>
    </source>
</evidence>
<comment type="caution">
    <text evidence="5">The sequence shown here is derived from an EMBL/GenBank/DDBJ whole genome shotgun (WGS) entry which is preliminary data.</text>
</comment>
<protein>
    <recommendedName>
        <fullName evidence="4">BHLH domain-containing protein</fullName>
    </recommendedName>
</protein>
<feature type="compositionally biased region" description="Polar residues" evidence="3">
    <location>
        <begin position="63"/>
        <end position="84"/>
    </location>
</feature>
<evidence type="ECO:0000256" key="3">
    <source>
        <dbReference type="SAM" id="MobiDB-lite"/>
    </source>
</evidence>
<feature type="domain" description="BHLH" evidence="4">
    <location>
        <begin position="388"/>
        <end position="439"/>
    </location>
</feature>
<name>A0A9P8I0B5_9PEZI</name>
<accession>A0A9P8I0B5</accession>
<dbReference type="EMBL" id="JAGHQL010000094">
    <property type="protein sequence ID" value="KAH0538871.1"/>
    <property type="molecule type" value="Genomic_DNA"/>
</dbReference>
<dbReference type="GO" id="GO:0090575">
    <property type="term" value="C:RNA polymerase II transcription regulator complex"/>
    <property type="evidence" value="ECO:0007669"/>
    <property type="project" value="TreeGrafter"/>
</dbReference>
<dbReference type="PROSITE" id="PS50888">
    <property type="entry name" value="BHLH"/>
    <property type="match status" value="1"/>
</dbReference>
<evidence type="ECO:0000256" key="2">
    <source>
        <dbReference type="ARBA" id="ARBA00023242"/>
    </source>
</evidence>
<feature type="compositionally biased region" description="Low complexity" evidence="3">
    <location>
        <begin position="272"/>
        <end position="288"/>
    </location>
</feature>
<gene>
    <name evidence="5" type="ORF">FGG08_004588</name>
</gene>
<feature type="compositionally biased region" description="Polar residues" evidence="3">
    <location>
        <begin position="210"/>
        <end position="219"/>
    </location>
</feature>
<dbReference type="Proteomes" id="UP000698800">
    <property type="component" value="Unassembled WGS sequence"/>
</dbReference>
<dbReference type="Pfam" id="PF00010">
    <property type="entry name" value="HLH"/>
    <property type="match status" value="1"/>
</dbReference>
<dbReference type="PANTHER" id="PTHR10328">
    <property type="entry name" value="PROTEIN MAX MYC-ASSOCIATED FACTOR X"/>
    <property type="match status" value="1"/>
</dbReference>
<feature type="compositionally biased region" description="Polar residues" evidence="3">
    <location>
        <begin position="342"/>
        <end position="353"/>
    </location>
</feature>
<reference evidence="5" key="1">
    <citation type="submission" date="2021-03" db="EMBL/GenBank/DDBJ databases">
        <title>Comparative genomics and phylogenomic investigation of the class Geoglossomycetes provide insights into ecological specialization and systematics.</title>
        <authorList>
            <person name="Melie T."/>
            <person name="Pirro S."/>
            <person name="Miller A.N."/>
            <person name="Quandt A."/>
        </authorList>
    </citation>
    <scope>NUCLEOTIDE SEQUENCE</scope>
    <source>
        <strain evidence="5">GBOQ0MN5Z8</strain>
    </source>
</reference>
<feature type="compositionally biased region" description="Low complexity" evidence="3">
    <location>
        <begin position="473"/>
        <end position="485"/>
    </location>
</feature>
<dbReference type="GO" id="GO:0045944">
    <property type="term" value="P:positive regulation of transcription by RNA polymerase II"/>
    <property type="evidence" value="ECO:0007669"/>
    <property type="project" value="TreeGrafter"/>
</dbReference>
<sequence length="516" mass="55603">MAQPWDSSKRASAHSVSGMSQQQQLPSISNITNGVPGPIATTSGEPSPKQTPNGQNGAVRDSGNWSMQSPSSHSSVISMASNPIQLPPLEPTRTSPNRNSLGPNDPSTYPSTYSSAPQSTSLQQQSPVFAFGYGASDASQPRPNGEVPHPDSRRSSFDARLGNLNLSSPLGSNNASQVSLTSTLQSKRGIPVDGSRGPNGLASGRRPFSPFSQGSSNGGSVVPGRTAPPINPSNRFPFPHPNAPSPTKGFPYAFPDPEVAATQTPSNRSIDRSTISGNSRNGSIGGNSLANSAFTNRSSTPPGQRRMHDCPPGADLEGHGALNGASEHGQQDDFSRPASLYGSRSSTDLTGVNQHHHHQLQHKQLTGLIGEPGSPNGSITTPYSRTPELRVSHKLAERKRRKEMKDLFDELRDILPHERGGRSSKWEVLTQAVEYIHSLKTYQNHMQRELDVCRRDGQNTHLLQQEVNSLRMQMQAMQTQQQQQQHPPSFQANGPPQGQGHSHQPVTLPPPSMMEY</sequence>
<feature type="compositionally biased region" description="Polar residues" evidence="3">
    <location>
        <begin position="92"/>
        <end position="102"/>
    </location>
</feature>
<dbReference type="InterPro" id="IPR011598">
    <property type="entry name" value="bHLH_dom"/>
</dbReference>
<dbReference type="GO" id="GO:0003677">
    <property type="term" value="F:DNA binding"/>
    <property type="evidence" value="ECO:0007669"/>
    <property type="project" value="UniProtKB-KW"/>
</dbReference>
<feature type="compositionally biased region" description="Low complexity" evidence="3">
    <location>
        <begin position="106"/>
        <end position="121"/>
    </location>
</feature>
<organism evidence="5 6">
    <name type="scientific">Glutinoglossum americanum</name>
    <dbReference type="NCBI Taxonomy" id="1670608"/>
    <lineage>
        <taxon>Eukaryota</taxon>
        <taxon>Fungi</taxon>
        <taxon>Dikarya</taxon>
        <taxon>Ascomycota</taxon>
        <taxon>Pezizomycotina</taxon>
        <taxon>Geoglossomycetes</taxon>
        <taxon>Geoglossales</taxon>
        <taxon>Geoglossaceae</taxon>
        <taxon>Glutinoglossum</taxon>
    </lineage>
</organism>
<feature type="compositionally biased region" description="Polar residues" evidence="3">
    <location>
        <begin position="289"/>
        <end position="302"/>
    </location>
</feature>
<feature type="compositionally biased region" description="Pro residues" evidence="3">
    <location>
        <begin position="507"/>
        <end position="516"/>
    </location>
</feature>
<dbReference type="GO" id="GO:0003700">
    <property type="term" value="F:DNA-binding transcription factor activity"/>
    <property type="evidence" value="ECO:0007669"/>
    <property type="project" value="TreeGrafter"/>
</dbReference>
<dbReference type="AlphaFoldDB" id="A0A9P8I0B5"/>
<evidence type="ECO:0000313" key="5">
    <source>
        <dbReference type="EMBL" id="KAH0538871.1"/>
    </source>
</evidence>
<feature type="compositionally biased region" description="Polar residues" evidence="3">
    <location>
        <begin position="486"/>
        <end position="505"/>
    </location>
</feature>
<proteinExistence type="predicted"/>
<keyword evidence="1" id="KW-0238">DNA-binding</keyword>
<feature type="compositionally biased region" description="Low complexity" evidence="3">
    <location>
        <begin position="161"/>
        <end position="176"/>
    </location>
</feature>
<dbReference type="SUPFAM" id="SSF47459">
    <property type="entry name" value="HLH, helix-loop-helix DNA-binding domain"/>
    <property type="match status" value="1"/>
</dbReference>
<keyword evidence="2" id="KW-0539">Nucleus</keyword>
<feature type="region of interest" description="Disordered" evidence="3">
    <location>
        <begin position="1"/>
        <end position="384"/>
    </location>
</feature>
<feature type="compositionally biased region" description="Polar residues" evidence="3">
    <location>
        <begin position="375"/>
        <end position="384"/>
    </location>
</feature>
<dbReference type="InterPro" id="IPR036638">
    <property type="entry name" value="HLH_DNA-bd_sf"/>
</dbReference>
<dbReference type="Gene3D" id="4.10.280.10">
    <property type="entry name" value="Helix-loop-helix DNA-binding domain"/>
    <property type="match status" value="1"/>
</dbReference>
<keyword evidence="6" id="KW-1185">Reference proteome</keyword>
<dbReference type="PANTHER" id="PTHR10328:SF15">
    <property type="entry name" value="BHLH TRANSCRIPTION FACTOR"/>
    <property type="match status" value="1"/>
</dbReference>
<feature type="compositionally biased region" description="Polar residues" evidence="3">
    <location>
        <begin position="177"/>
        <end position="186"/>
    </location>
</feature>
<feature type="compositionally biased region" description="Basic and acidic residues" evidence="3">
    <location>
        <begin position="148"/>
        <end position="157"/>
    </location>
</feature>
<dbReference type="GO" id="GO:0046983">
    <property type="term" value="F:protein dimerization activity"/>
    <property type="evidence" value="ECO:0007669"/>
    <property type="project" value="InterPro"/>
</dbReference>
<feature type="region of interest" description="Disordered" evidence="3">
    <location>
        <begin position="473"/>
        <end position="516"/>
    </location>
</feature>
<feature type="compositionally biased region" description="Polar residues" evidence="3">
    <location>
        <begin position="14"/>
        <end position="33"/>
    </location>
</feature>
<feature type="compositionally biased region" description="Polar residues" evidence="3">
    <location>
        <begin position="40"/>
        <end position="56"/>
    </location>
</feature>
<evidence type="ECO:0000256" key="1">
    <source>
        <dbReference type="ARBA" id="ARBA00023125"/>
    </source>
</evidence>